<evidence type="ECO:0000256" key="6">
    <source>
        <dbReference type="PIRSR" id="PIRSR606710-2"/>
    </source>
</evidence>
<keyword evidence="8" id="KW-0732">Signal</keyword>
<keyword evidence="3 7" id="KW-0378">Hydrolase</keyword>
<evidence type="ECO:0000256" key="4">
    <source>
        <dbReference type="ARBA" id="ARBA00023295"/>
    </source>
</evidence>
<evidence type="ECO:0000313" key="10">
    <source>
        <dbReference type="Proteomes" id="UP000784286"/>
    </source>
</evidence>
<dbReference type="GO" id="GO:0004553">
    <property type="term" value="F:hydrolase activity, hydrolyzing O-glycosyl compounds"/>
    <property type="evidence" value="ECO:0007669"/>
    <property type="project" value="InterPro"/>
</dbReference>
<gene>
    <name evidence="9" type="ORF">H9928_02185</name>
</gene>
<dbReference type="EMBL" id="JAHLFJ010000024">
    <property type="protein sequence ID" value="MBU3855364.1"/>
    <property type="molecule type" value="Genomic_DNA"/>
</dbReference>
<protein>
    <submittedName>
        <fullName evidence="9">Family 43 glycosylhydrolase</fullName>
    </submittedName>
</protein>
<dbReference type="PANTHER" id="PTHR43301:SF3">
    <property type="entry name" value="ARABINAN ENDO-1,5-ALPHA-L-ARABINOSIDASE A-RELATED"/>
    <property type="match status" value="1"/>
</dbReference>
<dbReference type="Pfam" id="PF04616">
    <property type="entry name" value="Glyco_hydro_43"/>
    <property type="match status" value="1"/>
</dbReference>
<evidence type="ECO:0000256" key="3">
    <source>
        <dbReference type="ARBA" id="ARBA00022801"/>
    </source>
</evidence>
<dbReference type="PROSITE" id="PS51257">
    <property type="entry name" value="PROKAR_LIPOPROTEIN"/>
    <property type="match status" value="1"/>
</dbReference>
<accession>A0A948TL88</accession>
<feature type="signal peptide" evidence="8">
    <location>
        <begin position="1"/>
        <end position="23"/>
    </location>
</feature>
<comment type="caution">
    <text evidence="9">The sequence shown here is derived from an EMBL/GenBank/DDBJ whole genome shotgun (WGS) entry which is preliminary data.</text>
</comment>
<evidence type="ECO:0000256" key="2">
    <source>
        <dbReference type="ARBA" id="ARBA00009865"/>
    </source>
</evidence>
<evidence type="ECO:0000256" key="1">
    <source>
        <dbReference type="ARBA" id="ARBA00004834"/>
    </source>
</evidence>
<keyword evidence="4 7" id="KW-0326">Glycosidase</keyword>
<dbReference type="PANTHER" id="PTHR43301">
    <property type="entry name" value="ARABINAN ENDO-1,5-ALPHA-L-ARABINOSIDASE"/>
    <property type="match status" value="1"/>
</dbReference>
<evidence type="ECO:0000256" key="8">
    <source>
        <dbReference type="SAM" id="SignalP"/>
    </source>
</evidence>
<name>A0A948TL88_9BACT</name>
<dbReference type="InterPro" id="IPR023296">
    <property type="entry name" value="Glyco_hydro_beta-prop_sf"/>
</dbReference>
<evidence type="ECO:0000256" key="7">
    <source>
        <dbReference type="RuleBase" id="RU361187"/>
    </source>
</evidence>
<proteinExistence type="inferred from homology"/>
<comment type="pathway">
    <text evidence="1">Glycan metabolism; L-arabinan degradation.</text>
</comment>
<organism evidence="9 10">
    <name type="scientific">Candidatus Phocaeicola excrementipullorum</name>
    <dbReference type="NCBI Taxonomy" id="2838731"/>
    <lineage>
        <taxon>Bacteria</taxon>
        <taxon>Pseudomonadati</taxon>
        <taxon>Bacteroidota</taxon>
        <taxon>Bacteroidia</taxon>
        <taxon>Bacteroidales</taxon>
        <taxon>Bacteroidaceae</taxon>
        <taxon>Phocaeicola</taxon>
    </lineage>
</organism>
<dbReference type="GO" id="GO:0005975">
    <property type="term" value="P:carbohydrate metabolic process"/>
    <property type="evidence" value="ECO:0007669"/>
    <property type="project" value="InterPro"/>
</dbReference>
<dbReference type="CDD" id="cd18616">
    <property type="entry name" value="GH43_ABN-like"/>
    <property type="match status" value="1"/>
</dbReference>
<feature type="chain" id="PRO_5037722411" evidence="8">
    <location>
        <begin position="24"/>
        <end position="349"/>
    </location>
</feature>
<reference evidence="9" key="1">
    <citation type="journal article" date="2021" name="PeerJ">
        <title>Extensive microbial diversity within the chicken gut microbiome revealed by metagenomics and culture.</title>
        <authorList>
            <person name="Gilroy R."/>
            <person name="Ravi A."/>
            <person name="Getino M."/>
            <person name="Pursley I."/>
            <person name="Horton D.L."/>
            <person name="Alikhan N.F."/>
            <person name="Baker D."/>
            <person name="Gharbi K."/>
            <person name="Hall N."/>
            <person name="Watson M."/>
            <person name="Adriaenssens E.M."/>
            <person name="Foster-Nyarko E."/>
            <person name="Jarju S."/>
            <person name="Secka A."/>
            <person name="Antonio M."/>
            <person name="Oren A."/>
            <person name="Chaudhuri R.R."/>
            <person name="La Ragione R."/>
            <person name="Hildebrand F."/>
            <person name="Pallen M.J."/>
        </authorList>
    </citation>
    <scope>NUCLEOTIDE SEQUENCE</scope>
    <source>
        <strain evidence="9">8470</strain>
    </source>
</reference>
<dbReference type="SUPFAM" id="SSF75005">
    <property type="entry name" value="Arabinanase/levansucrase/invertase"/>
    <property type="match status" value="1"/>
</dbReference>
<evidence type="ECO:0000256" key="5">
    <source>
        <dbReference type="PIRSR" id="PIRSR606710-1"/>
    </source>
</evidence>
<reference evidence="9" key="2">
    <citation type="submission" date="2021-04" db="EMBL/GenBank/DDBJ databases">
        <authorList>
            <person name="Gilroy R."/>
        </authorList>
    </citation>
    <scope>NUCLEOTIDE SEQUENCE</scope>
    <source>
        <strain evidence="9">8470</strain>
    </source>
</reference>
<dbReference type="InterPro" id="IPR050727">
    <property type="entry name" value="GH43_arabinanases"/>
</dbReference>
<comment type="similarity">
    <text evidence="2 7">Belongs to the glycosyl hydrolase 43 family.</text>
</comment>
<dbReference type="InterPro" id="IPR006710">
    <property type="entry name" value="Glyco_hydro_43"/>
</dbReference>
<feature type="site" description="Important for catalytic activity, responsible for pKa modulation of the active site Glu and correct orientation of both the proton donor and substrate" evidence="6">
    <location>
        <position position="166"/>
    </location>
</feature>
<sequence>MTKKHFYISALALIMGGASVACSDDESTTYVTYQHPYSNPLTDYSAADPTVLKENDHSFYVYCTNTWQALHSADLVNWTKCDQNLFEKRPSFVTGSGVSVWAPDIEKIGDKYVLYYAMSAMGKPENAAIGTAYSDSPQGPFKLDKSRDGKGLLFTSKEIDVRNSIDPCFFEEDGKKWLFWGSFNGIYAVQLSDDGMNVLNGDLEAAKKNKVKIAGTAFEAPYICKRGDYYYMFASVGACCNAMLSTYTTVVGRSTSLLGPYVSKSGVSMLDNGYDVVIRANDHFVGPGHNSEIVTDSEGNEFILYHSYNRMTPSKGRFLMLDRIFWSEDGWPLIKGDSPSSEAEAPVCK</sequence>
<evidence type="ECO:0000313" key="9">
    <source>
        <dbReference type="EMBL" id="MBU3855364.1"/>
    </source>
</evidence>
<dbReference type="Gene3D" id="2.115.10.20">
    <property type="entry name" value="Glycosyl hydrolase domain, family 43"/>
    <property type="match status" value="1"/>
</dbReference>
<feature type="active site" description="Proton donor" evidence="5">
    <location>
        <position position="219"/>
    </location>
</feature>
<dbReference type="Proteomes" id="UP000784286">
    <property type="component" value="Unassembled WGS sequence"/>
</dbReference>
<dbReference type="AlphaFoldDB" id="A0A948TL88"/>
<feature type="active site" description="Proton acceptor" evidence="5">
    <location>
        <position position="48"/>
    </location>
</feature>